<evidence type="ECO:0000259" key="6">
    <source>
        <dbReference type="PROSITE" id="PS50977"/>
    </source>
</evidence>
<dbReference type="InterPro" id="IPR001647">
    <property type="entry name" value="HTH_TetR"/>
</dbReference>
<dbReference type="InterPro" id="IPR023772">
    <property type="entry name" value="DNA-bd_HTH_TetR-type_CS"/>
</dbReference>
<evidence type="ECO:0000313" key="8">
    <source>
        <dbReference type="Proteomes" id="UP001143474"/>
    </source>
</evidence>
<protein>
    <recommendedName>
        <fullName evidence="6">HTH tetR-type domain-containing protein</fullName>
    </recommendedName>
</protein>
<gene>
    <name evidence="7" type="ORF">GCM10017600_49650</name>
</gene>
<keyword evidence="2 4" id="KW-0238">DNA-binding</keyword>
<dbReference type="SUPFAM" id="SSF46689">
    <property type="entry name" value="Homeodomain-like"/>
    <property type="match status" value="1"/>
</dbReference>
<dbReference type="InterPro" id="IPR036271">
    <property type="entry name" value="Tet_transcr_reg_TetR-rel_C_sf"/>
</dbReference>
<dbReference type="GO" id="GO:0003700">
    <property type="term" value="F:DNA-binding transcription factor activity"/>
    <property type="evidence" value="ECO:0007669"/>
    <property type="project" value="TreeGrafter"/>
</dbReference>
<dbReference type="PROSITE" id="PS50977">
    <property type="entry name" value="HTH_TETR_2"/>
    <property type="match status" value="1"/>
</dbReference>
<organism evidence="7 8">
    <name type="scientific">Streptosporangium carneum</name>
    <dbReference type="NCBI Taxonomy" id="47481"/>
    <lineage>
        <taxon>Bacteria</taxon>
        <taxon>Bacillati</taxon>
        <taxon>Actinomycetota</taxon>
        <taxon>Actinomycetes</taxon>
        <taxon>Streptosporangiales</taxon>
        <taxon>Streptosporangiaceae</taxon>
        <taxon>Streptosporangium</taxon>
    </lineage>
</organism>
<keyword evidence="3" id="KW-0804">Transcription</keyword>
<keyword evidence="1" id="KW-0805">Transcription regulation</keyword>
<dbReference type="PANTHER" id="PTHR30055:SF227">
    <property type="entry name" value="TRANSCRIPTIONAL REGULATORY PROTEIN (PROBABLY TETR-FAMILY)-RELATED"/>
    <property type="match status" value="1"/>
</dbReference>
<evidence type="ECO:0000256" key="1">
    <source>
        <dbReference type="ARBA" id="ARBA00023015"/>
    </source>
</evidence>
<dbReference type="InterPro" id="IPR050109">
    <property type="entry name" value="HTH-type_TetR-like_transc_reg"/>
</dbReference>
<reference evidence="7" key="1">
    <citation type="journal article" date="2014" name="Int. J. Syst. Evol. Microbiol.">
        <title>Complete genome sequence of Corynebacterium casei LMG S-19264T (=DSM 44701T), isolated from a smear-ripened cheese.</title>
        <authorList>
            <consortium name="US DOE Joint Genome Institute (JGI-PGF)"/>
            <person name="Walter F."/>
            <person name="Albersmeier A."/>
            <person name="Kalinowski J."/>
            <person name="Ruckert C."/>
        </authorList>
    </citation>
    <scope>NUCLEOTIDE SEQUENCE</scope>
    <source>
        <strain evidence="7">VKM Ac-2007</strain>
    </source>
</reference>
<dbReference type="GO" id="GO:0045892">
    <property type="term" value="P:negative regulation of DNA-templated transcription"/>
    <property type="evidence" value="ECO:0007669"/>
    <property type="project" value="UniProtKB-ARBA"/>
</dbReference>
<feature type="DNA-binding region" description="H-T-H motif" evidence="4">
    <location>
        <begin position="27"/>
        <end position="46"/>
    </location>
</feature>
<evidence type="ECO:0000256" key="3">
    <source>
        <dbReference type="ARBA" id="ARBA00023163"/>
    </source>
</evidence>
<dbReference type="FunFam" id="1.10.10.60:FF:000141">
    <property type="entry name" value="TetR family transcriptional regulator"/>
    <property type="match status" value="1"/>
</dbReference>
<dbReference type="GO" id="GO:0000976">
    <property type="term" value="F:transcription cis-regulatory region binding"/>
    <property type="evidence" value="ECO:0007669"/>
    <property type="project" value="TreeGrafter"/>
</dbReference>
<evidence type="ECO:0000256" key="4">
    <source>
        <dbReference type="PROSITE-ProRule" id="PRU00335"/>
    </source>
</evidence>
<dbReference type="Proteomes" id="UP001143474">
    <property type="component" value="Unassembled WGS sequence"/>
</dbReference>
<dbReference type="InterPro" id="IPR054129">
    <property type="entry name" value="DesT_TetR_C"/>
</dbReference>
<feature type="domain" description="HTH tetR-type" evidence="6">
    <location>
        <begin position="4"/>
        <end position="64"/>
    </location>
</feature>
<name>A0A9W6I5I8_9ACTN</name>
<dbReference type="AlphaFoldDB" id="A0A9W6I5I8"/>
<feature type="compositionally biased region" description="Basic and acidic residues" evidence="5">
    <location>
        <begin position="340"/>
        <end position="350"/>
    </location>
</feature>
<evidence type="ECO:0000313" key="7">
    <source>
        <dbReference type="EMBL" id="GLK11558.1"/>
    </source>
</evidence>
<feature type="region of interest" description="Disordered" evidence="5">
    <location>
        <begin position="207"/>
        <end position="350"/>
    </location>
</feature>
<comment type="caution">
    <text evidence="7">The sequence shown here is derived from an EMBL/GenBank/DDBJ whole genome shotgun (WGS) entry which is preliminary data.</text>
</comment>
<feature type="compositionally biased region" description="Basic and acidic residues" evidence="5">
    <location>
        <begin position="226"/>
        <end position="324"/>
    </location>
</feature>
<dbReference type="Gene3D" id="1.10.357.10">
    <property type="entry name" value="Tetracycline Repressor, domain 2"/>
    <property type="match status" value="1"/>
</dbReference>
<proteinExistence type="predicted"/>
<reference evidence="7" key="2">
    <citation type="submission" date="2023-01" db="EMBL/GenBank/DDBJ databases">
        <authorList>
            <person name="Sun Q."/>
            <person name="Evtushenko L."/>
        </authorList>
    </citation>
    <scope>NUCLEOTIDE SEQUENCE</scope>
    <source>
        <strain evidence="7">VKM Ac-2007</strain>
    </source>
</reference>
<dbReference type="InterPro" id="IPR009057">
    <property type="entry name" value="Homeodomain-like_sf"/>
</dbReference>
<dbReference type="SUPFAM" id="SSF48498">
    <property type="entry name" value="Tetracyclin repressor-like, C-terminal domain"/>
    <property type="match status" value="1"/>
</dbReference>
<dbReference type="EMBL" id="BSEV01000012">
    <property type="protein sequence ID" value="GLK11558.1"/>
    <property type="molecule type" value="Genomic_DNA"/>
</dbReference>
<dbReference type="PANTHER" id="PTHR30055">
    <property type="entry name" value="HTH-TYPE TRANSCRIPTIONAL REGULATOR RUTR"/>
    <property type="match status" value="1"/>
</dbReference>
<sequence length="350" mass="39628">MSGKERREQLIQISRTLFAEKGFDGTSVEEIAATANVSKPVVYEHFGGKEGVYAVVVDREMQKLLGMVTEALSASHALIKLERAALALLAYVEENSEGFRILVRDSHAASGTGTFASLINDIASQVEDVMVDQFAERGYDPKLAPMYAQMLVGMVALTGQWWLDVRRPSREEVAAHLVNLAWNGLTGLAPTPRLTSSSHLLEQRQAALLTPPSPPPSPAPAPAARPTDKEAREAEKARERELKEQEKARERELKEQEKIRERELKEQEKIRERERREAEKLAREQEKARAREQRERERLLKEQERIRERELKEQEKIRAKEARTAGRQAVQQAQPSGWSGEDRGKLEPSE</sequence>
<accession>A0A9W6I5I8</accession>
<dbReference type="PRINTS" id="PR00455">
    <property type="entry name" value="HTHTETR"/>
</dbReference>
<dbReference type="PROSITE" id="PS01081">
    <property type="entry name" value="HTH_TETR_1"/>
    <property type="match status" value="1"/>
</dbReference>
<evidence type="ECO:0000256" key="5">
    <source>
        <dbReference type="SAM" id="MobiDB-lite"/>
    </source>
</evidence>
<dbReference type="Pfam" id="PF21943">
    <property type="entry name" value="TetR_C_46"/>
    <property type="match status" value="1"/>
</dbReference>
<evidence type="ECO:0000256" key="2">
    <source>
        <dbReference type="ARBA" id="ARBA00023125"/>
    </source>
</evidence>
<dbReference type="Pfam" id="PF00440">
    <property type="entry name" value="TetR_N"/>
    <property type="match status" value="1"/>
</dbReference>
<keyword evidence="8" id="KW-1185">Reference proteome</keyword>
<feature type="compositionally biased region" description="Pro residues" evidence="5">
    <location>
        <begin position="211"/>
        <end position="223"/>
    </location>
</feature>